<reference evidence="1" key="2">
    <citation type="submission" date="2025-09" db="UniProtKB">
        <authorList>
            <consortium name="Ensembl"/>
        </authorList>
    </citation>
    <scope>IDENTIFICATION</scope>
</reference>
<name>A0A8C1PUS4_CYPCA</name>
<dbReference type="GO" id="GO:0004869">
    <property type="term" value="F:cysteine-type endopeptidase inhibitor activity"/>
    <property type="evidence" value="ECO:0007669"/>
    <property type="project" value="InterPro"/>
</dbReference>
<accession>A0A8C1PUS4</accession>
<dbReference type="InterPro" id="IPR000010">
    <property type="entry name" value="Cystatin_dom"/>
</dbReference>
<reference evidence="1" key="1">
    <citation type="submission" date="2025-08" db="UniProtKB">
        <authorList>
            <consortium name="Ensembl"/>
        </authorList>
    </citation>
    <scope>IDENTIFICATION</scope>
</reference>
<protein>
    <submittedName>
        <fullName evidence="1">Uncharacterized protein</fullName>
    </submittedName>
</protein>
<proteinExistence type="predicted"/>
<dbReference type="Ensembl" id="ENSCCRT00010123043.1">
    <property type="protein sequence ID" value="ENSCCRP00010110586.1"/>
    <property type="gene ID" value="ENSCCRG00010048752.1"/>
</dbReference>
<sequence length="101" mass="11305">DSILVSSASESSRFVSAKLSHDCMWPFLRSVFFFLQSSHTIHICGEFMGRSNCTKGGVKTLCIDPFLKISSFKVIQCKIMVWSQPCLNSSKVTENTCMQSL</sequence>
<evidence type="ECO:0000313" key="2">
    <source>
        <dbReference type="Proteomes" id="UP000694427"/>
    </source>
</evidence>
<organism evidence="1 2">
    <name type="scientific">Cyprinus carpio</name>
    <name type="common">Common carp</name>
    <dbReference type="NCBI Taxonomy" id="7962"/>
    <lineage>
        <taxon>Eukaryota</taxon>
        <taxon>Metazoa</taxon>
        <taxon>Chordata</taxon>
        <taxon>Craniata</taxon>
        <taxon>Vertebrata</taxon>
        <taxon>Euteleostomi</taxon>
        <taxon>Actinopterygii</taxon>
        <taxon>Neopterygii</taxon>
        <taxon>Teleostei</taxon>
        <taxon>Ostariophysi</taxon>
        <taxon>Cypriniformes</taxon>
        <taxon>Cyprinidae</taxon>
        <taxon>Cyprininae</taxon>
        <taxon>Cyprinus</taxon>
    </lineage>
</organism>
<dbReference type="AlphaFoldDB" id="A0A8C1PUS4"/>
<dbReference type="Proteomes" id="UP000694427">
    <property type="component" value="Unplaced"/>
</dbReference>
<keyword evidence="2" id="KW-1185">Reference proteome</keyword>
<evidence type="ECO:0000313" key="1">
    <source>
        <dbReference type="Ensembl" id="ENSCCRP00010110586.1"/>
    </source>
</evidence>
<dbReference type="CDD" id="cd00042">
    <property type="entry name" value="CY"/>
    <property type="match status" value="1"/>
</dbReference>